<dbReference type="AlphaFoldDB" id="A0A3N0GQ73"/>
<dbReference type="GO" id="GO:0031956">
    <property type="term" value="F:medium-chain fatty acid-CoA ligase activity"/>
    <property type="evidence" value="ECO:0007669"/>
    <property type="project" value="TreeGrafter"/>
</dbReference>
<name>A0A3N0GQ73_9ACTN</name>
<dbReference type="Pfam" id="PF00501">
    <property type="entry name" value="AMP-binding"/>
    <property type="match status" value="1"/>
</dbReference>
<dbReference type="SUPFAM" id="SSF56801">
    <property type="entry name" value="Acetyl-CoA synthetase-like"/>
    <property type="match status" value="1"/>
</dbReference>
<evidence type="ECO:0000313" key="6">
    <source>
        <dbReference type="EMBL" id="RNM14551.1"/>
    </source>
</evidence>
<dbReference type="PANTHER" id="PTHR43201:SF5">
    <property type="entry name" value="MEDIUM-CHAIN ACYL-COA LIGASE ACSF2, MITOCHONDRIAL"/>
    <property type="match status" value="1"/>
</dbReference>
<evidence type="ECO:0000313" key="7">
    <source>
        <dbReference type="Proteomes" id="UP000279994"/>
    </source>
</evidence>
<reference evidence="6 7" key="1">
    <citation type="submission" date="2018-11" db="EMBL/GenBank/DDBJ databases">
        <authorList>
            <person name="Li F."/>
        </authorList>
    </citation>
    <scope>NUCLEOTIDE SEQUENCE [LARGE SCALE GENOMIC DNA]</scope>
    <source>
        <strain evidence="6 7">Gsoil 818</strain>
    </source>
</reference>
<dbReference type="Gene3D" id="3.40.50.12780">
    <property type="entry name" value="N-terminal domain of ligase-like"/>
    <property type="match status" value="1"/>
</dbReference>
<dbReference type="PANTHER" id="PTHR43201">
    <property type="entry name" value="ACYL-COA SYNTHETASE"/>
    <property type="match status" value="1"/>
</dbReference>
<keyword evidence="7" id="KW-1185">Reference proteome</keyword>
<evidence type="ECO:0000259" key="4">
    <source>
        <dbReference type="Pfam" id="PF00501"/>
    </source>
</evidence>
<dbReference type="InterPro" id="IPR042099">
    <property type="entry name" value="ANL_N_sf"/>
</dbReference>
<gene>
    <name evidence="6" type="ORF">EFL26_10715</name>
</gene>
<comment type="similarity">
    <text evidence="1">Belongs to the ATP-dependent AMP-binding enzyme family.</text>
</comment>
<evidence type="ECO:0000256" key="3">
    <source>
        <dbReference type="SAM" id="MobiDB-lite"/>
    </source>
</evidence>
<dbReference type="EMBL" id="RJSF01000039">
    <property type="protein sequence ID" value="RNM14551.1"/>
    <property type="molecule type" value="Genomic_DNA"/>
</dbReference>
<dbReference type="OrthoDB" id="9803968at2"/>
<dbReference type="InterPro" id="IPR025110">
    <property type="entry name" value="AMP-bd_C"/>
</dbReference>
<feature type="domain" description="AMP-binding enzyme C-terminal" evidence="5">
    <location>
        <begin position="469"/>
        <end position="546"/>
    </location>
</feature>
<dbReference type="GO" id="GO:0006631">
    <property type="term" value="P:fatty acid metabolic process"/>
    <property type="evidence" value="ECO:0007669"/>
    <property type="project" value="TreeGrafter"/>
</dbReference>
<evidence type="ECO:0000256" key="1">
    <source>
        <dbReference type="ARBA" id="ARBA00006432"/>
    </source>
</evidence>
<keyword evidence="2 6" id="KW-0436">Ligase</keyword>
<dbReference type="Proteomes" id="UP000279994">
    <property type="component" value="Unassembled WGS sequence"/>
</dbReference>
<dbReference type="InterPro" id="IPR020845">
    <property type="entry name" value="AMP-binding_CS"/>
</dbReference>
<proteinExistence type="inferred from homology"/>
<dbReference type="PROSITE" id="PS00455">
    <property type="entry name" value="AMP_BINDING"/>
    <property type="match status" value="1"/>
</dbReference>
<evidence type="ECO:0000259" key="5">
    <source>
        <dbReference type="Pfam" id="PF13193"/>
    </source>
</evidence>
<organism evidence="6 7">
    <name type="scientific">Nocardioides pocheonensis</name>
    <dbReference type="NCBI Taxonomy" id="661485"/>
    <lineage>
        <taxon>Bacteria</taxon>
        <taxon>Bacillati</taxon>
        <taxon>Actinomycetota</taxon>
        <taxon>Actinomycetes</taxon>
        <taxon>Propionibacteriales</taxon>
        <taxon>Nocardioidaceae</taxon>
        <taxon>Nocardioides</taxon>
    </lineage>
</organism>
<dbReference type="NCBIfam" id="NF005801">
    <property type="entry name" value="PRK07656.1"/>
    <property type="match status" value="1"/>
</dbReference>
<dbReference type="InterPro" id="IPR000873">
    <property type="entry name" value="AMP-dep_synth/lig_dom"/>
</dbReference>
<dbReference type="Gene3D" id="3.30.300.30">
    <property type="match status" value="1"/>
</dbReference>
<dbReference type="Pfam" id="PF13193">
    <property type="entry name" value="AMP-binding_C"/>
    <property type="match status" value="1"/>
</dbReference>
<feature type="domain" description="AMP-dependent synthetase/ligase" evidence="4">
    <location>
        <begin position="59"/>
        <end position="418"/>
    </location>
</feature>
<comment type="caution">
    <text evidence="6">The sequence shown here is derived from an EMBL/GenBank/DDBJ whole genome shotgun (WGS) entry which is preliminary data.</text>
</comment>
<evidence type="ECO:0000256" key="2">
    <source>
        <dbReference type="ARBA" id="ARBA00022598"/>
    </source>
</evidence>
<sequence>MRGPRRGRRGPRGRRSGPCLLPYQALAWVATARREGGPVSTPGDQTPGDQPRTLPGVLRAAAHRFGDHPAYVEGERNVSFQALLDHVRDVARGYLAYGLEPGFRVVVWAPNSIDWVVAALAVTYAGGTLVPANSRYTGHEVADLVDRTGAALVVVDDGFLGRTQVADLRAASALPSVRDVIDIKFLQVDVGDVDAHDVTLDEVEARADAVSPDDVADILFTSGTTGRPKGAMSAHRQTVGVARAWGELGGVTADDRYLVINPFFHSFGYKAGIVVGLTTGATLYPVSTFDLDRTMRLIQDERITVLPGAPTIYQSLLGAPNRADFDLSSLRLAVTGAAVVPVVLIERMRAPEPEGLAIDHVVTAFGMTEAVVVTMCREGDSAEVVATTCGRAIPGMETRIAENGELLLRGEFVMLGYLDDPAATAEAIDPDGWLHTGDIGRLDEQGNLTITDRLKDMYISGGFNVYPAEVEQALMRLDGVQDVAVVGVPDERMGEVGRAYVVVSAGSTATVDADAVLAFAKERLANFKVPRQVVLVDALPRNLGGKVLKNELRTRAVEAAGTQRTDEER</sequence>
<feature type="region of interest" description="Disordered" evidence="3">
    <location>
        <begin position="35"/>
        <end position="54"/>
    </location>
</feature>
<dbReference type="FunFam" id="3.30.300.30:FF:000008">
    <property type="entry name" value="2,3-dihydroxybenzoate-AMP ligase"/>
    <property type="match status" value="1"/>
</dbReference>
<dbReference type="InterPro" id="IPR045851">
    <property type="entry name" value="AMP-bd_C_sf"/>
</dbReference>
<protein>
    <submittedName>
        <fullName evidence="6">Fatty acid--CoA ligase</fullName>
    </submittedName>
</protein>
<accession>A0A3N0GQ73</accession>